<dbReference type="AlphaFoldDB" id="A0A381VWS5"/>
<dbReference type="InterPro" id="IPR013328">
    <property type="entry name" value="6PGD_dom2"/>
</dbReference>
<dbReference type="Pfam" id="PF03446">
    <property type="entry name" value="NAD_binding_2"/>
    <property type="match status" value="1"/>
</dbReference>
<dbReference type="InterPro" id="IPR036291">
    <property type="entry name" value="NAD(P)-bd_dom_sf"/>
</dbReference>
<dbReference type="InterPro" id="IPR029154">
    <property type="entry name" value="HIBADH-like_NADP-bd"/>
</dbReference>
<dbReference type="PANTHER" id="PTHR22981">
    <property type="entry name" value="3-HYDROXYISOBUTYRATE DEHYDROGENASE-RELATED"/>
    <property type="match status" value="1"/>
</dbReference>
<dbReference type="SUPFAM" id="SSF51735">
    <property type="entry name" value="NAD(P)-binding Rossmann-fold domains"/>
    <property type="match status" value="1"/>
</dbReference>
<dbReference type="GO" id="GO:0051287">
    <property type="term" value="F:NAD binding"/>
    <property type="evidence" value="ECO:0007669"/>
    <property type="project" value="InterPro"/>
</dbReference>
<feature type="domain" description="3-hydroxyisobutyrate dehydrogenase-like NAD-binding" evidence="4">
    <location>
        <begin position="166"/>
        <end position="284"/>
    </location>
</feature>
<dbReference type="Pfam" id="PF14833">
    <property type="entry name" value="NAD_binding_11"/>
    <property type="match status" value="1"/>
</dbReference>
<reference evidence="5" key="1">
    <citation type="submission" date="2018-05" db="EMBL/GenBank/DDBJ databases">
        <authorList>
            <person name="Lanie J.A."/>
            <person name="Ng W.-L."/>
            <person name="Kazmierczak K.M."/>
            <person name="Andrzejewski T.M."/>
            <person name="Davidsen T.M."/>
            <person name="Wayne K.J."/>
            <person name="Tettelin H."/>
            <person name="Glass J.I."/>
            <person name="Rusch D."/>
            <person name="Podicherti R."/>
            <person name="Tsui H.-C.T."/>
            <person name="Winkler M.E."/>
        </authorList>
    </citation>
    <scope>NUCLEOTIDE SEQUENCE</scope>
</reference>
<feature type="domain" description="6-phosphogluconate dehydrogenase NADP-binding" evidence="3">
    <location>
        <begin position="3"/>
        <end position="162"/>
    </location>
</feature>
<evidence type="ECO:0008006" key="6">
    <source>
        <dbReference type="Google" id="ProtNLM"/>
    </source>
</evidence>
<evidence type="ECO:0000256" key="1">
    <source>
        <dbReference type="ARBA" id="ARBA00023002"/>
    </source>
</evidence>
<dbReference type="PROSITE" id="PS00895">
    <property type="entry name" value="3_HYDROXYISOBUT_DH"/>
    <property type="match status" value="1"/>
</dbReference>
<dbReference type="Gene3D" id="1.10.1040.10">
    <property type="entry name" value="N-(1-d-carboxylethyl)-l-norvaline Dehydrogenase, domain 2"/>
    <property type="match status" value="1"/>
</dbReference>
<dbReference type="EMBL" id="UINC01010014">
    <property type="protein sequence ID" value="SVA44705.1"/>
    <property type="molecule type" value="Genomic_DNA"/>
</dbReference>
<dbReference type="InterPro" id="IPR008927">
    <property type="entry name" value="6-PGluconate_DH-like_C_sf"/>
</dbReference>
<accession>A0A381VWS5</accession>
<proteinExistence type="predicted"/>
<dbReference type="GO" id="GO:0016616">
    <property type="term" value="F:oxidoreductase activity, acting on the CH-OH group of donors, NAD or NADP as acceptor"/>
    <property type="evidence" value="ECO:0007669"/>
    <property type="project" value="TreeGrafter"/>
</dbReference>
<keyword evidence="1" id="KW-0560">Oxidoreductase</keyword>
<organism evidence="5">
    <name type="scientific">marine metagenome</name>
    <dbReference type="NCBI Taxonomy" id="408172"/>
    <lineage>
        <taxon>unclassified sequences</taxon>
        <taxon>metagenomes</taxon>
        <taxon>ecological metagenomes</taxon>
    </lineage>
</organism>
<dbReference type="InterPro" id="IPR006115">
    <property type="entry name" value="6PGDH_NADP-bd"/>
</dbReference>
<name>A0A381VWS5_9ZZZZ</name>
<dbReference type="PANTHER" id="PTHR22981:SF7">
    <property type="entry name" value="3-HYDROXYISOBUTYRATE DEHYDROGENASE, MITOCHONDRIAL"/>
    <property type="match status" value="1"/>
</dbReference>
<dbReference type="Gene3D" id="3.40.50.720">
    <property type="entry name" value="NAD(P)-binding Rossmann-like Domain"/>
    <property type="match status" value="1"/>
</dbReference>
<dbReference type="InterPro" id="IPR015815">
    <property type="entry name" value="HIBADH-related"/>
</dbReference>
<evidence type="ECO:0000259" key="4">
    <source>
        <dbReference type="Pfam" id="PF14833"/>
    </source>
</evidence>
<protein>
    <recommendedName>
        <fullName evidence="6">3-hydroxyisobutyrate dehydrogenase</fullName>
    </recommendedName>
</protein>
<dbReference type="SUPFAM" id="SSF48179">
    <property type="entry name" value="6-phosphogluconate dehydrogenase C-terminal domain-like"/>
    <property type="match status" value="1"/>
</dbReference>
<dbReference type="PIRSF" id="PIRSF000103">
    <property type="entry name" value="HIBADH"/>
    <property type="match status" value="1"/>
</dbReference>
<gene>
    <name evidence="5" type="ORF">METZ01_LOCUS97559</name>
</gene>
<dbReference type="InterPro" id="IPR002204">
    <property type="entry name" value="3-OH-isobutyrate_DH-rel_CS"/>
</dbReference>
<dbReference type="GO" id="GO:0050661">
    <property type="term" value="F:NADP binding"/>
    <property type="evidence" value="ECO:0007669"/>
    <property type="project" value="InterPro"/>
</dbReference>
<keyword evidence="2" id="KW-0520">NAD</keyword>
<sequence length="299" mass="31071">MKKLGFIGLGMMGKPMARNLLKAGYEVTVLDLNAAVVDELVSESAVRAENPSQVMDRCEAVITMLPGSADVELVVLGEHGLLSSIQAGHLVIDMSTIDPMVSNRLALQIGAAGGQMIDAPVSGGETGAINGTLTIMVGGPLAALDRCREVLSAMGGKLVHAGNEAGMGGKVKLVNNMITGISMIATSEAFLTGLKAGLSMETMVDVVRASSGGTWVLENHFPNTVLKNQHEPGFMLDLMYKDIGLAVSLANDVAVPVPVGALVRQVYQSGRAAGLGRKDFSVVWKQMAQTAGLGAENAD</sequence>
<evidence type="ECO:0000259" key="3">
    <source>
        <dbReference type="Pfam" id="PF03446"/>
    </source>
</evidence>
<evidence type="ECO:0000313" key="5">
    <source>
        <dbReference type="EMBL" id="SVA44705.1"/>
    </source>
</evidence>
<evidence type="ECO:0000256" key="2">
    <source>
        <dbReference type="ARBA" id="ARBA00023027"/>
    </source>
</evidence>